<keyword evidence="3" id="KW-1185">Reference proteome</keyword>
<gene>
    <name evidence="2" type="ORF">N866_18845</name>
</gene>
<proteinExistence type="predicted"/>
<accession>A0A021W115</accession>
<dbReference type="AlphaFoldDB" id="A0A021W115"/>
<dbReference type="InterPro" id="IPR010093">
    <property type="entry name" value="SinI_DNA-bd"/>
</dbReference>
<reference evidence="2 3" key="1">
    <citation type="submission" date="2014-01" db="EMBL/GenBank/DDBJ databases">
        <title>Actinotalea ferrariae CF5-4.</title>
        <authorList>
            <person name="Chen F."/>
            <person name="Li Y."/>
            <person name="Wang G."/>
        </authorList>
    </citation>
    <scope>NUCLEOTIDE SEQUENCE [LARGE SCALE GENOMIC DNA]</scope>
    <source>
        <strain evidence="2 3">CF5-4</strain>
    </source>
</reference>
<dbReference type="NCBIfam" id="TIGR01764">
    <property type="entry name" value="excise"/>
    <property type="match status" value="1"/>
</dbReference>
<organism evidence="2 3">
    <name type="scientific">Actinotalea ferrariae CF5-4</name>
    <dbReference type="NCBI Taxonomy" id="948458"/>
    <lineage>
        <taxon>Bacteria</taxon>
        <taxon>Bacillati</taxon>
        <taxon>Actinomycetota</taxon>
        <taxon>Actinomycetes</taxon>
        <taxon>Micrococcales</taxon>
        <taxon>Cellulomonadaceae</taxon>
        <taxon>Actinotalea</taxon>
    </lineage>
</organism>
<dbReference type="SUPFAM" id="SSF46955">
    <property type="entry name" value="Putative DNA-binding domain"/>
    <property type="match status" value="1"/>
</dbReference>
<dbReference type="Proteomes" id="UP000019753">
    <property type="component" value="Unassembled WGS sequence"/>
</dbReference>
<dbReference type="InterPro" id="IPR009061">
    <property type="entry name" value="DNA-bd_dom_put_sf"/>
</dbReference>
<protein>
    <submittedName>
        <fullName evidence="2">Excisionase</fullName>
    </submittedName>
</protein>
<evidence type="ECO:0000313" key="3">
    <source>
        <dbReference type="Proteomes" id="UP000019753"/>
    </source>
</evidence>
<evidence type="ECO:0000259" key="1">
    <source>
        <dbReference type="Pfam" id="PF12728"/>
    </source>
</evidence>
<dbReference type="Pfam" id="PF12728">
    <property type="entry name" value="HTH_17"/>
    <property type="match status" value="1"/>
</dbReference>
<evidence type="ECO:0000313" key="2">
    <source>
        <dbReference type="EMBL" id="EYR65017.1"/>
    </source>
</evidence>
<dbReference type="GO" id="GO:0003677">
    <property type="term" value="F:DNA binding"/>
    <property type="evidence" value="ECO:0007669"/>
    <property type="project" value="InterPro"/>
</dbReference>
<dbReference type="EMBL" id="AXCW01000008">
    <property type="protein sequence ID" value="EYR65017.1"/>
    <property type="molecule type" value="Genomic_DNA"/>
</dbReference>
<sequence>MTTTTQRTESATVTPARQYYRVKDAARVLGVPPRTLYHLVEREQIPCRRLGTVILLPAAWVEREPTMPVKRR</sequence>
<dbReference type="InterPro" id="IPR041657">
    <property type="entry name" value="HTH_17"/>
</dbReference>
<name>A0A021W115_9CELL</name>
<dbReference type="OrthoDB" id="4828507at2"/>
<dbReference type="RefSeq" id="WP_034221727.1">
    <property type="nucleotide sequence ID" value="NZ_AXCW01000008.1"/>
</dbReference>
<feature type="domain" description="Helix-turn-helix" evidence="1">
    <location>
        <begin position="19"/>
        <end position="57"/>
    </location>
</feature>
<comment type="caution">
    <text evidence="2">The sequence shown here is derived from an EMBL/GenBank/DDBJ whole genome shotgun (WGS) entry which is preliminary data.</text>
</comment>